<evidence type="ECO:0000256" key="1">
    <source>
        <dbReference type="ARBA" id="ARBA00023002"/>
    </source>
</evidence>
<organism evidence="4 5">
    <name type="scientific">Ceriporiopsis subvermispora (strain B)</name>
    <name type="common">White-rot fungus</name>
    <name type="synonym">Gelatoporia subvermispora</name>
    <dbReference type="NCBI Taxonomy" id="914234"/>
    <lineage>
        <taxon>Eukaryota</taxon>
        <taxon>Fungi</taxon>
        <taxon>Dikarya</taxon>
        <taxon>Basidiomycota</taxon>
        <taxon>Agaricomycotina</taxon>
        <taxon>Agaricomycetes</taxon>
        <taxon>Polyporales</taxon>
        <taxon>Gelatoporiaceae</taxon>
        <taxon>Gelatoporia</taxon>
    </lineage>
</organism>
<dbReference type="Pfam" id="PF00248">
    <property type="entry name" value="Aldo_ket_red"/>
    <property type="match status" value="1"/>
</dbReference>
<dbReference type="EMBL" id="KB445809">
    <property type="protein sequence ID" value="EMD32820.1"/>
    <property type="molecule type" value="Genomic_DNA"/>
</dbReference>
<sequence>MKVGNQSILSICASYTAPYRPVCARARGRAAEEDQAGDREEEAGACRAREAARRGGEEQQLQAVGARKWVESRAANLPRHEASFLTYKYEGFLIRMLQAVNTSAPRIQKMPASQPQQKSALNIVMGAMTFGEQGKPVLNPAVTLGVRVSEPKDIAAILHAFQAHGHDEVDTSRNYGAGTSEEYLAKVEWTELGLKMHTKVYPNGDLREQLEISLKVLKTDKLDMWYLHGPDRSTPYEVTLKAVNDLYNEGKFERFGISNYMSWEVAEIVQICRANGYIQPTVYQGIYNAVHRRVEPELFPCLRKFGISFYEFNPLGGGFFTGRYTSPDTHVEQGSRFDPNDTLGKNYRNRYWNEPYFKALASISTVAEKNNLTMAEVALRWISHHSLMKREFGDSVLIGASSLKHIEQNLSDLEKGPLLVIGVAEEVVKVLDEAWISVMPYAVDYWH</sequence>
<dbReference type="STRING" id="914234.M2QL07"/>
<dbReference type="AlphaFoldDB" id="M2QL07"/>
<evidence type="ECO:0000259" key="3">
    <source>
        <dbReference type="Pfam" id="PF00248"/>
    </source>
</evidence>
<feature type="domain" description="NADP-dependent oxidoreductase" evidence="3">
    <location>
        <begin position="123"/>
        <end position="414"/>
    </location>
</feature>
<dbReference type="InterPro" id="IPR036812">
    <property type="entry name" value="NAD(P)_OxRdtase_dom_sf"/>
</dbReference>
<protein>
    <recommendedName>
        <fullName evidence="3">NADP-dependent oxidoreductase domain-containing protein</fullName>
    </recommendedName>
</protein>
<evidence type="ECO:0000256" key="2">
    <source>
        <dbReference type="SAM" id="MobiDB-lite"/>
    </source>
</evidence>
<dbReference type="OrthoDB" id="2310150at2759"/>
<dbReference type="SUPFAM" id="SSF51430">
    <property type="entry name" value="NAD(P)-linked oxidoreductase"/>
    <property type="match status" value="1"/>
</dbReference>
<keyword evidence="5" id="KW-1185">Reference proteome</keyword>
<name>M2QL07_CERS8</name>
<accession>M2QL07</accession>
<proteinExistence type="predicted"/>
<gene>
    <name evidence="4" type="ORF">CERSUDRAFT_126611</name>
</gene>
<dbReference type="Gene3D" id="3.20.20.100">
    <property type="entry name" value="NADP-dependent oxidoreductase domain"/>
    <property type="match status" value="1"/>
</dbReference>
<dbReference type="PANTHER" id="PTHR43364">
    <property type="entry name" value="NADH-SPECIFIC METHYLGLYOXAL REDUCTASE-RELATED"/>
    <property type="match status" value="1"/>
</dbReference>
<keyword evidence="1" id="KW-0560">Oxidoreductase</keyword>
<dbReference type="Proteomes" id="UP000016930">
    <property type="component" value="Unassembled WGS sequence"/>
</dbReference>
<dbReference type="InterPro" id="IPR023210">
    <property type="entry name" value="NADP_OxRdtase_dom"/>
</dbReference>
<feature type="compositionally biased region" description="Basic and acidic residues" evidence="2">
    <location>
        <begin position="30"/>
        <end position="57"/>
    </location>
</feature>
<dbReference type="PANTHER" id="PTHR43364:SF4">
    <property type="entry name" value="NAD(P)-LINKED OXIDOREDUCTASE SUPERFAMILY PROTEIN"/>
    <property type="match status" value="1"/>
</dbReference>
<dbReference type="CDD" id="cd19075">
    <property type="entry name" value="AKR_AKR7A1-5"/>
    <property type="match status" value="1"/>
</dbReference>
<dbReference type="GO" id="GO:0016491">
    <property type="term" value="F:oxidoreductase activity"/>
    <property type="evidence" value="ECO:0007669"/>
    <property type="project" value="UniProtKB-KW"/>
</dbReference>
<dbReference type="HOGENOM" id="CLU_023205_1_1_1"/>
<evidence type="ECO:0000313" key="5">
    <source>
        <dbReference type="Proteomes" id="UP000016930"/>
    </source>
</evidence>
<evidence type="ECO:0000313" key="4">
    <source>
        <dbReference type="EMBL" id="EMD32820.1"/>
    </source>
</evidence>
<reference evidence="4 5" key="1">
    <citation type="journal article" date="2012" name="Proc. Natl. Acad. Sci. U.S.A.">
        <title>Comparative genomics of Ceriporiopsis subvermispora and Phanerochaete chrysosporium provide insight into selective ligninolysis.</title>
        <authorList>
            <person name="Fernandez-Fueyo E."/>
            <person name="Ruiz-Duenas F.J."/>
            <person name="Ferreira P."/>
            <person name="Floudas D."/>
            <person name="Hibbett D.S."/>
            <person name="Canessa P."/>
            <person name="Larrondo L.F."/>
            <person name="James T.Y."/>
            <person name="Seelenfreund D."/>
            <person name="Lobos S."/>
            <person name="Polanco R."/>
            <person name="Tello M."/>
            <person name="Honda Y."/>
            <person name="Watanabe T."/>
            <person name="Watanabe T."/>
            <person name="Ryu J.S."/>
            <person name="Kubicek C.P."/>
            <person name="Schmoll M."/>
            <person name="Gaskell J."/>
            <person name="Hammel K.E."/>
            <person name="St John F.J."/>
            <person name="Vanden Wymelenberg A."/>
            <person name="Sabat G."/>
            <person name="Splinter BonDurant S."/>
            <person name="Syed K."/>
            <person name="Yadav J.S."/>
            <person name="Doddapaneni H."/>
            <person name="Subramanian V."/>
            <person name="Lavin J.L."/>
            <person name="Oguiza J.A."/>
            <person name="Perez G."/>
            <person name="Pisabarro A.G."/>
            <person name="Ramirez L."/>
            <person name="Santoyo F."/>
            <person name="Master E."/>
            <person name="Coutinho P.M."/>
            <person name="Henrissat B."/>
            <person name="Lombard V."/>
            <person name="Magnuson J.K."/>
            <person name="Kuees U."/>
            <person name="Hori C."/>
            <person name="Igarashi K."/>
            <person name="Samejima M."/>
            <person name="Held B.W."/>
            <person name="Barry K.W."/>
            <person name="LaButti K.M."/>
            <person name="Lapidus A."/>
            <person name="Lindquist E.A."/>
            <person name="Lucas S.M."/>
            <person name="Riley R."/>
            <person name="Salamov A.A."/>
            <person name="Hoffmeister D."/>
            <person name="Schwenk D."/>
            <person name="Hadar Y."/>
            <person name="Yarden O."/>
            <person name="de Vries R.P."/>
            <person name="Wiebenga A."/>
            <person name="Stenlid J."/>
            <person name="Eastwood D."/>
            <person name="Grigoriev I.V."/>
            <person name="Berka R.M."/>
            <person name="Blanchette R.A."/>
            <person name="Kersten P."/>
            <person name="Martinez A.T."/>
            <person name="Vicuna R."/>
            <person name="Cullen D."/>
        </authorList>
    </citation>
    <scope>NUCLEOTIDE SEQUENCE [LARGE SCALE GENOMIC DNA]</scope>
    <source>
        <strain evidence="4 5">B</strain>
    </source>
</reference>
<dbReference type="InterPro" id="IPR050523">
    <property type="entry name" value="AKR_Detox_Biosynth"/>
</dbReference>
<feature type="region of interest" description="Disordered" evidence="2">
    <location>
        <begin position="30"/>
        <end position="60"/>
    </location>
</feature>